<organism evidence="2 3">
    <name type="scientific">Streptomyces viridochromogenes (strain DSM 40736 / JCM 4977 / BCRC 1201 / Tue 494)</name>
    <dbReference type="NCBI Taxonomy" id="591159"/>
    <lineage>
        <taxon>Bacteria</taxon>
        <taxon>Bacillati</taxon>
        <taxon>Actinomycetota</taxon>
        <taxon>Actinomycetes</taxon>
        <taxon>Kitasatosporales</taxon>
        <taxon>Streptomycetaceae</taxon>
        <taxon>Streptomyces</taxon>
    </lineage>
</organism>
<gene>
    <name evidence="2" type="ORF">SSQG_06425</name>
</gene>
<evidence type="ECO:0000313" key="3">
    <source>
        <dbReference type="Proteomes" id="UP000004184"/>
    </source>
</evidence>
<protein>
    <recommendedName>
        <fullName evidence="4">UL36 very large tegument protein</fullName>
    </recommendedName>
</protein>
<accession>D9X479</accession>
<feature type="compositionally biased region" description="Pro residues" evidence="1">
    <location>
        <begin position="402"/>
        <end position="415"/>
    </location>
</feature>
<feature type="compositionally biased region" description="Basic and acidic residues" evidence="1">
    <location>
        <begin position="229"/>
        <end position="239"/>
    </location>
</feature>
<dbReference type="AlphaFoldDB" id="D9X479"/>
<keyword evidence="3" id="KW-1185">Reference proteome</keyword>
<dbReference type="OrthoDB" id="4336488at2"/>
<feature type="region of interest" description="Disordered" evidence="1">
    <location>
        <begin position="169"/>
        <end position="434"/>
    </location>
</feature>
<evidence type="ECO:0000313" key="2">
    <source>
        <dbReference type="EMBL" id="EFL35907.1"/>
    </source>
</evidence>
<dbReference type="EMBL" id="GG657757">
    <property type="protein sequence ID" value="EFL35907.1"/>
    <property type="molecule type" value="Genomic_DNA"/>
</dbReference>
<feature type="compositionally biased region" description="Gly residues" evidence="1">
    <location>
        <begin position="179"/>
        <end position="213"/>
    </location>
</feature>
<feature type="compositionally biased region" description="Low complexity" evidence="1">
    <location>
        <begin position="367"/>
        <end position="389"/>
    </location>
</feature>
<sequence length="660" mass="68673">MAADQLPSEVREFAHYLDGLLARLDPSGGWCAVFWQRDPEGMRACLDGRELPPWDVVEALLHDLAGQYGPGGAGPESERARTLHASALAAFDARPGARDALGDRLDVMLREQRYAADRQAELTRLLASAATRDQADALRLDLAWVHDDHERATARCAELRARMAGLDRREREAVTVRRGPGGPGSPVRGDGGAPGGAGPGAAQGPHGVGGAPDGYGARRHPSDGPSAAPDEHIRPDPRDPSATTTPAPPRHRERTPDGPGHVAPEDTRHAGSGPGLGGRSFGQALDGKGLGSEGIRRAGSTPGQGDRWFGQAPDETGLGSEDTRHAGSGPGLGGRSFGQAPDETGLGSEDTRHAGSGPGPEGRPGERASGWAAPGEAAADARSQPDAASLSATPEAPASRPFDPPELPAPRPPVPKQRKRRRGSARFAGMAEEEDAAVVVPPAAVPTLPDPAPVTGRGPRGARFAWADADRGAEPAQPPGEAMGVGDRGEVARTVEALARLRGEGRSGEAHALLVEAADCAPATFPLLADELERAGLGADWQTLLWEAASLPAGRLVAAADALGAAGRPGDGQQILRQGVARPPGEVGHAVLGLVAEGRRREVRTLLDAYVRARTPEEAARSVEPDPRRLVPLLLEAAQGVSEERRWDLVHALRVAGFPA</sequence>
<dbReference type="Proteomes" id="UP000004184">
    <property type="component" value="Unassembled WGS sequence"/>
</dbReference>
<dbReference type="HOGENOM" id="CLU_027276_0_0_11"/>
<name>D9X479_STRVT</name>
<reference evidence="3" key="1">
    <citation type="submission" date="2009-02" db="EMBL/GenBank/DDBJ databases">
        <title>Annotation of Streptomyces viridochromogenes strain DSM 40736.</title>
        <authorList>
            <consortium name="The Broad Institute Genome Sequencing Platform"/>
            <consortium name="Broad Institute Microbial Sequencing Center"/>
            <person name="Fischbach M."/>
            <person name="Godfrey P."/>
            <person name="Ward D."/>
            <person name="Young S."/>
            <person name="Zeng Q."/>
            <person name="Koehrsen M."/>
            <person name="Alvarado L."/>
            <person name="Berlin A.M."/>
            <person name="Bochicchio J."/>
            <person name="Borenstein D."/>
            <person name="Chapman S.B."/>
            <person name="Chen Z."/>
            <person name="Engels R."/>
            <person name="Freedman E."/>
            <person name="Gellesch M."/>
            <person name="Goldberg J."/>
            <person name="Griggs A."/>
            <person name="Gujja S."/>
            <person name="Heilman E.R."/>
            <person name="Heiman D.I."/>
            <person name="Hepburn T.A."/>
            <person name="Howarth C."/>
            <person name="Jen D."/>
            <person name="Larson L."/>
            <person name="Lewis B."/>
            <person name="Mehta T."/>
            <person name="Park D."/>
            <person name="Pearson M."/>
            <person name="Richards J."/>
            <person name="Roberts A."/>
            <person name="Saif S."/>
            <person name="Shea T.D."/>
            <person name="Shenoy N."/>
            <person name="Sisk P."/>
            <person name="Stolte C."/>
            <person name="Sykes S.N."/>
            <person name="Thomson T."/>
            <person name="Walk T."/>
            <person name="White J."/>
            <person name="Yandava C."/>
            <person name="Straight P."/>
            <person name="Clardy J."/>
            <person name="Hung D."/>
            <person name="Kolter R."/>
            <person name="Mekalanos J."/>
            <person name="Walker S."/>
            <person name="Walsh C.T."/>
            <person name="Wieland-Brown L.C."/>
            <person name="Haas B."/>
            <person name="Nusbaum C."/>
            <person name="Birren B."/>
        </authorList>
    </citation>
    <scope>NUCLEOTIDE SEQUENCE [LARGE SCALE GENOMIC DNA]</scope>
    <source>
        <strain evidence="3">DSM 40736 / JCM 4977 / BCRC 1201 / Tue 494</strain>
    </source>
</reference>
<dbReference type="STRING" id="591159.SSQG_06425"/>
<proteinExistence type="predicted"/>
<evidence type="ECO:0000256" key="1">
    <source>
        <dbReference type="SAM" id="MobiDB-lite"/>
    </source>
</evidence>
<evidence type="ECO:0008006" key="4">
    <source>
        <dbReference type="Google" id="ProtNLM"/>
    </source>
</evidence>
<dbReference type="RefSeq" id="WP_003994046.1">
    <property type="nucleotide sequence ID" value="NZ_GG657757.1"/>
</dbReference>
<dbReference type="eggNOG" id="ENOG5033U43">
    <property type="taxonomic scope" value="Bacteria"/>
</dbReference>